<organism evidence="2 3">
    <name type="scientific">Spiribacter salinus</name>
    <dbReference type="NCBI Taxonomy" id="1335746"/>
    <lineage>
        <taxon>Bacteria</taxon>
        <taxon>Pseudomonadati</taxon>
        <taxon>Pseudomonadota</taxon>
        <taxon>Gammaproteobacteria</taxon>
        <taxon>Chromatiales</taxon>
        <taxon>Ectothiorhodospiraceae</taxon>
        <taxon>Spiribacter</taxon>
    </lineage>
</organism>
<keyword evidence="2" id="KW-0969">Cilium</keyword>
<evidence type="ECO:0000313" key="3">
    <source>
        <dbReference type="Proteomes" id="UP000315400"/>
    </source>
</evidence>
<comment type="caution">
    <text evidence="2">The sequence shown here is derived from an EMBL/GenBank/DDBJ whole genome shotgun (WGS) entry which is preliminary data.</text>
</comment>
<evidence type="ECO:0000313" key="2">
    <source>
        <dbReference type="EMBL" id="TQF00827.1"/>
    </source>
</evidence>
<gene>
    <name evidence="2" type="ORF">FKY71_01385</name>
</gene>
<evidence type="ECO:0000256" key="1">
    <source>
        <dbReference type="SAM" id="MobiDB-lite"/>
    </source>
</evidence>
<keyword evidence="2" id="KW-0282">Flagellum</keyword>
<proteinExistence type="predicted"/>
<protein>
    <submittedName>
        <fullName evidence="2">Flagellar basal body-associated FliL family protein</fullName>
    </submittedName>
</protein>
<name>A0A540VVX1_9GAMM</name>
<dbReference type="EMBL" id="VIFK01000004">
    <property type="protein sequence ID" value="TQF00827.1"/>
    <property type="molecule type" value="Genomic_DNA"/>
</dbReference>
<sequence>MGKLFPIILAVLGIGGGVGAGLALRPEAPAEQNTLAADPCGDMQQPEPKDEAKEAPDPSTLEYVKLNNQFVIPVVQENRVNALVVISLSVEVEQGYKEDIYSREPKLRDAFLQVFFDHANAGGFRGAFTNSNNMDVLRKALRETAKDTFGSLVTDVLIMEIARQDV</sequence>
<accession>A0A540VVX1</accession>
<keyword evidence="2" id="KW-0966">Cell projection</keyword>
<reference evidence="2 3" key="1">
    <citation type="submission" date="2019-06" db="EMBL/GenBank/DDBJ databases">
        <title>Metagenome assembled Genome of Spiribacter salinus SL48-SHIP from the microbial mat of Salt Lake 48 (Novosibirsk region, Russia).</title>
        <authorList>
            <person name="Shipova A."/>
            <person name="Rozanov A.S."/>
            <person name="Bryanskaya A.V."/>
            <person name="Peltek S.E."/>
        </authorList>
    </citation>
    <scope>NUCLEOTIDE SEQUENCE [LARGE SCALE GENOMIC DNA]</scope>
    <source>
        <strain evidence="2">SL48-SHIP-2</strain>
    </source>
</reference>
<dbReference type="AlphaFoldDB" id="A0A540VVX1"/>
<dbReference type="Proteomes" id="UP000315400">
    <property type="component" value="Unassembled WGS sequence"/>
</dbReference>
<feature type="compositionally biased region" description="Basic and acidic residues" evidence="1">
    <location>
        <begin position="47"/>
        <end position="56"/>
    </location>
</feature>
<feature type="region of interest" description="Disordered" evidence="1">
    <location>
        <begin position="34"/>
        <end position="57"/>
    </location>
</feature>